<sequence length="466" mass="52377">MASQPLVTVYITNYNYGRFLRQAVESVFAQTLHDYELLIIDDGSTDGSRDIVLEYEGRPGVRVLLQQNAGLNRTSNTALGMARGRYIMRLDADDYLAPEALAVMTDILERNPSVGLVFPDYYYVDENGAVIGREIRNDFNGGVSLPDMPAHGACTLIRRSHLLSVGGYSEEFRCQDGYDLWLRFIEKHDVRNVNEPLFYYRQHGGSLSGDRRMIVETRARIKEAHARRSNRPACPTLAFVPVRGLSVDPHCLALEQLGGRTLLDWTLDAALEATQLCGVAVTTPDAAVMDHVRRRYGSAVHIVERPRAFARSNTALHDTLQHVLDSLPLLARQARACMMLSVETPFRSSLYIDKAVNTARIFDVDTVIPVNPENDLFFRHDGTGLQLVGNNQRYGGMRFEREYLFRAVPGLHLLTRGWYEKSPHWLGDRVGHIVLAGDALHVVSSARDLAVAETLLRLERERICAE</sequence>
<dbReference type="CDD" id="cd02513">
    <property type="entry name" value="CMP-NeuAc_Synthase"/>
    <property type="match status" value="1"/>
</dbReference>
<organism evidence="2 3">
    <name type="scientific">Oleidesulfovibrio alaskensis (strain ATCC BAA-1058 / DSM 17464 / G20)</name>
    <name type="common">Desulfovibrio alaskensis</name>
    <dbReference type="NCBI Taxonomy" id="207559"/>
    <lineage>
        <taxon>Bacteria</taxon>
        <taxon>Pseudomonadati</taxon>
        <taxon>Thermodesulfobacteriota</taxon>
        <taxon>Desulfovibrionia</taxon>
        <taxon>Desulfovibrionales</taxon>
        <taxon>Desulfovibrionaceae</taxon>
        <taxon>Oleidesulfovibrio</taxon>
    </lineage>
</organism>
<dbReference type="PANTHER" id="PTHR43685">
    <property type="entry name" value="GLYCOSYLTRANSFERASE"/>
    <property type="match status" value="1"/>
</dbReference>
<dbReference type="InterPro" id="IPR029044">
    <property type="entry name" value="Nucleotide-diphossugar_trans"/>
</dbReference>
<dbReference type="Proteomes" id="UP000002710">
    <property type="component" value="Chromosome"/>
</dbReference>
<dbReference type="GO" id="GO:0016740">
    <property type="term" value="F:transferase activity"/>
    <property type="evidence" value="ECO:0007669"/>
    <property type="project" value="UniProtKB-KW"/>
</dbReference>
<dbReference type="RefSeq" id="WP_011369342.1">
    <property type="nucleotide sequence ID" value="NC_007519.1"/>
</dbReference>
<dbReference type="PANTHER" id="PTHR43685:SF11">
    <property type="entry name" value="GLYCOSYLTRANSFERASE TAGX-RELATED"/>
    <property type="match status" value="1"/>
</dbReference>
<reference evidence="2 3" key="1">
    <citation type="journal article" date="2011" name="J. Bacteriol.">
        <title>Complete genome sequence and updated annotation of Desulfovibrio alaskensis G20.</title>
        <authorList>
            <person name="Hauser L.J."/>
            <person name="Land M.L."/>
            <person name="Brown S.D."/>
            <person name="Larimer F."/>
            <person name="Keller K.L."/>
            <person name="Rapp-Giles B.J."/>
            <person name="Price M.N."/>
            <person name="Lin M."/>
            <person name="Bruce D.C."/>
            <person name="Detter J.C."/>
            <person name="Tapia R."/>
            <person name="Han C.S."/>
            <person name="Goodwin L.A."/>
            <person name="Cheng J.F."/>
            <person name="Pitluck S."/>
            <person name="Copeland A."/>
            <person name="Lucas S."/>
            <person name="Nolan M."/>
            <person name="Lapidus A.L."/>
            <person name="Palumbo A.V."/>
            <person name="Wall J.D."/>
        </authorList>
    </citation>
    <scope>NUCLEOTIDE SEQUENCE [LARGE SCALE GENOMIC DNA]</scope>
    <source>
        <strain evidence="3">ATCC BAA 1058 / DSM 17464 / G20</strain>
    </source>
</reference>
<name>Q30V25_OLEA2</name>
<dbReference type="STRING" id="207559.Dde_3678"/>
<gene>
    <name evidence="2" type="ordered locus">Dde_3678</name>
</gene>
<dbReference type="SUPFAM" id="SSF53448">
    <property type="entry name" value="Nucleotide-diphospho-sugar transferases"/>
    <property type="match status" value="2"/>
</dbReference>
<dbReference type="InterPro" id="IPR050834">
    <property type="entry name" value="Glycosyltransf_2"/>
</dbReference>
<dbReference type="CAZy" id="GT2">
    <property type="family name" value="Glycosyltransferase Family 2"/>
</dbReference>
<feature type="domain" description="Glycosyltransferase 2-like" evidence="1">
    <location>
        <begin position="8"/>
        <end position="127"/>
    </location>
</feature>
<dbReference type="KEGG" id="dde:Dde_3678"/>
<dbReference type="HOGENOM" id="CLU_586263_0_0_7"/>
<evidence type="ECO:0000259" key="1">
    <source>
        <dbReference type="Pfam" id="PF00535"/>
    </source>
</evidence>
<proteinExistence type="predicted"/>
<evidence type="ECO:0000313" key="3">
    <source>
        <dbReference type="Proteomes" id="UP000002710"/>
    </source>
</evidence>
<dbReference type="eggNOG" id="COG1216">
    <property type="taxonomic scope" value="Bacteria"/>
</dbReference>
<dbReference type="EMBL" id="CP000112">
    <property type="protein sequence ID" value="ABB40471.1"/>
    <property type="molecule type" value="Genomic_DNA"/>
</dbReference>
<accession>Q30V25</accession>
<dbReference type="Gene3D" id="3.90.550.10">
    <property type="entry name" value="Spore Coat Polysaccharide Biosynthesis Protein SpsA, Chain A"/>
    <property type="match status" value="2"/>
</dbReference>
<dbReference type="Pfam" id="PF00535">
    <property type="entry name" value="Glycos_transf_2"/>
    <property type="match status" value="1"/>
</dbReference>
<evidence type="ECO:0000313" key="2">
    <source>
        <dbReference type="EMBL" id="ABB40471.1"/>
    </source>
</evidence>
<keyword evidence="2" id="KW-0808">Transferase</keyword>
<dbReference type="AlphaFoldDB" id="Q30V25"/>
<protein>
    <submittedName>
        <fullName evidence="2">Glycosyl transferase family 2</fullName>
    </submittedName>
</protein>
<dbReference type="InterPro" id="IPR001173">
    <property type="entry name" value="Glyco_trans_2-like"/>
</dbReference>
<keyword evidence="3" id="KW-1185">Reference proteome</keyword>